<organism evidence="6 7">
    <name type="scientific">Anisodus tanguticus</name>
    <dbReference type="NCBI Taxonomy" id="243964"/>
    <lineage>
        <taxon>Eukaryota</taxon>
        <taxon>Viridiplantae</taxon>
        <taxon>Streptophyta</taxon>
        <taxon>Embryophyta</taxon>
        <taxon>Tracheophyta</taxon>
        <taxon>Spermatophyta</taxon>
        <taxon>Magnoliopsida</taxon>
        <taxon>eudicotyledons</taxon>
        <taxon>Gunneridae</taxon>
        <taxon>Pentapetalae</taxon>
        <taxon>asterids</taxon>
        <taxon>lamiids</taxon>
        <taxon>Solanales</taxon>
        <taxon>Solanaceae</taxon>
        <taxon>Solanoideae</taxon>
        <taxon>Hyoscyameae</taxon>
        <taxon>Anisodus</taxon>
    </lineage>
</organism>
<keyword evidence="3" id="KW-0479">Metal-binding</keyword>
<evidence type="ECO:0000259" key="5">
    <source>
        <dbReference type="Pfam" id="PF16881"/>
    </source>
</evidence>
<evidence type="ECO:0000256" key="3">
    <source>
        <dbReference type="ARBA" id="ARBA00022485"/>
    </source>
</evidence>
<dbReference type="SUPFAM" id="SSF102114">
    <property type="entry name" value="Radical SAM enzymes"/>
    <property type="match status" value="1"/>
</dbReference>
<keyword evidence="3" id="KW-0004">4Fe-4S</keyword>
<dbReference type="Pfam" id="PF16881">
    <property type="entry name" value="LIAS_N"/>
    <property type="match status" value="1"/>
</dbReference>
<evidence type="ECO:0000256" key="4">
    <source>
        <dbReference type="ARBA" id="ARBA00023128"/>
    </source>
</evidence>
<dbReference type="InterPro" id="IPR003698">
    <property type="entry name" value="Lipoyl_synth"/>
</dbReference>
<reference evidence="6" key="1">
    <citation type="submission" date="2023-12" db="EMBL/GenBank/DDBJ databases">
        <title>Genome assembly of Anisodus tanguticus.</title>
        <authorList>
            <person name="Wang Y.-J."/>
        </authorList>
    </citation>
    <scope>NUCLEOTIDE SEQUENCE</scope>
    <source>
        <strain evidence="6">KB-2021</strain>
        <tissue evidence="6">Leaf</tissue>
    </source>
</reference>
<protein>
    <recommendedName>
        <fullName evidence="5">Lipoyl synthase N-terminal domain-containing protein</fullName>
    </recommendedName>
</protein>
<gene>
    <name evidence="6" type="ORF">RND71_035204</name>
</gene>
<sequence>MNHNIKLKTKGNILAAFVKLQSENEYSVEVGTKKKPLPKPKWMKEAIPGGEKYTQIKKKLKLHTVCEEAKCPNLGECWSGGETGTATATIMIFGDTCTRGCR</sequence>
<keyword evidence="3" id="KW-0411">Iron-sulfur</keyword>
<evidence type="ECO:0000256" key="2">
    <source>
        <dbReference type="ARBA" id="ARBA00004173"/>
    </source>
</evidence>
<keyword evidence="3" id="KW-0408">Iron</keyword>
<dbReference type="GO" id="GO:0005739">
    <property type="term" value="C:mitochondrion"/>
    <property type="evidence" value="ECO:0007669"/>
    <property type="project" value="UniProtKB-SubCell"/>
</dbReference>
<keyword evidence="4" id="KW-0496">Mitochondrion</keyword>
<dbReference type="AlphaFoldDB" id="A0AAE1R4Q4"/>
<evidence type="ECO:0000313" key="7">
    <source>
        <dbReference type="Proteomes" id="UP001291623"/>
    </source>
</evidence>
<dbReference type="InterPro" id="IPR031691">
    <property type="entry name" value="LIAS_N"/>
</dbReference>
<comment type="caution">
    <text evidence="6">The sequence shown here is derived from an EMBL/GenBank/DDBJ whole genome shotgun (WGS) entry which is preliminary data.</text>
</comment>
<dbReference type="GO" id="GO:0051539">
    <property type="term" value="F:4 iron, 4 sulfur cluster binding"/>
    <property type="evidence" value="ECO:0007669"/>
    <property type="project" value="UniProtKB-KW"/>
</dbReference>
<evidence type="ECO:0000313" key="6">
    <source>
        <dbReference type="EMBL" id="KAK4345028.1"/>
    </source>
</evidence>
<dbReference type="Proteomes" id="UP001291623">
    <property type="component" value="Unassembled WGS sequence"/>
</dbReference>
<dbReference type="PANTHER" id="PTHR10949:SF0">
    <property type="entry name" value="LIPOYL SYNTHASE, MITOCHONDRIAL"/>
    <property type="match status" value="1"/>
</dbReference>
<dbReference type="InterPro" id="IPR058240">
    <property type="entry name" value="rSAM_sf"/>
</dbReference>
<keyword evidence="7" id="KW-1185">Reference proteome</keyword>
<accession>A0AAE1R4Q4</accession>
<proteinExistence type="predicted"/>
<dbReference type="EMBL" id="JAVYJV010000019">
    <property type="protein sequence ID" value="KAK4345028.1"/>
    <property type="molecule type" value="Genomic_DNA"/>
</dbReference>
<evidence type="ECO:0000256" key="1">
    <source>
        <dbReference type="ARBA" id="ARBA00001966"/>
    </source>
</evidence>
<comment type="cofactor">
    <cofactor evidence="1">
        <name>[4Fe-4S] cluster</name>
        <dbReference type="ChEBI" id="CHEBI:49883"/>
    </cofactor>
</comment>
<dbReference type="PANTHER" id="PTHR10949">
    <property type="entry name" value="LIPOYL SYNTHASE"/>
    <property type="match status" value="1"/>
</dbReference>
<comment type="subcellular location">
    <subcellularLocation>
        <location evidence="2">Mitochondrion</location>
    </subcellularLocation>
</comment>
<feature type="domain" description="Lipoyl synthase N-terminal" evidence="5">
    <location>
        <begin position="23"/>
        <end position="71"/>
    </location>
</feature>
<dbReference type="GO" id="GO:0016992">
    <property type="term" value="F:lipoate synthase activity"/>
    <property type="evidence" value="ECO:0007669"/>
    <property type="project" value="InterPro"/>
</dbReference>
<name>A0AAE1R4Q4_9SOLA</name>